<keyword evidence="1" id="KW-0472">Membrane</keyword>
<organism evidence="2 3">
    <name type="scientific">Saccharibacter floricola DSM 15669</name>
    <dbReference type="NCBI Taxonomy" id="1123227"/>
    <lineage>
        <taxon>Bacteria</taxon>
        <taxon>Pseudomonadati</taxon>
        <taxon>Pseudomonadota</taxon>
        <taxon>Alphaproteobacteria</taxon>
        <taxon>Acetobacterales</taxon>
        <taxon>Acetobacteraceae</taxon>
        <taxon>Saccharibacter</taxon>
    </lineage>
</organism>
<keyword evidence="1" id="KW-1133">Transmembrane helix</keyword>
<name>A0ABQ0NWA5_9PROT</name>
<dbReference type="Proteomes" id="UP001062901">
    <property type="component" value="Unassembled WGS sequence"/>
</dbReference>
<keyword evidence="3" id="KW-1185">Reference proteome</keyword>
<evidence type="ECO:0008006" key="4">
    <source>
        <dbReference type="Google" id="ProtNLM"/>
    </source>
</evidence>
<evidence type="ECO:0000313" key="3">
    <source>
        <dbReference type="Proteomes" id="UP001062901"/>
    </source>
</evidence>
<comment type="caution">
    <text evidence="2">The sequence shown here is derived from an EMBL/GenBank/DDBJ whole genome shotgun (WGS) entry which is preliminary data.</text>
</comment>
<feature type="transmembrane region" description="Helical" evidence="1">
    <location>
        <begin position="21"/>
        <end position="43"/>
    </location>
</feature>
<evidence type="ECO:0000256" key="1">
    <source>
        <dbReference type="SAM" id="Phobius"/>
    </source>
</evidence>
<dbReference type="RefSeq" id="WP_018979579.1">
    <property type="nucleotide sequence ID" value="NZ_BAQD01000001.1"/>
</dbReference>
<keyword evidence="1" id="KW-0812">Transmembrane</keyword>
<gene>
    <name evidence="2" type="ORF">AA15669_0134</name>
</gene>
<proteinExistence type="predicted"/>
<sequence>MADEFIQEINDDLQAERIRTIAGRVGIVALGVILACGVGVGVWEWQQHTLHLAQNKASVAYMDAMQMRNSPDGEPKAVGTLADLAAHAPQGVRGYAAMALADLKQKSHDTSEALSLWKQVSDDTKAEPALRKMARYLSLNAQMDTASPEMLRQGYQNLVQEGGSWASLAREGLAVLDMRADATKAQKNEARRLLVEVKMSPDSSESLRDRAGLLLQTLGDAG</sequence>
<reference evidence="2" key="1">
    <citation type="submission" date="2013-04" db="EMBL/GenBank/DDBJ databases">
        <title>The genome sequencing project of 58 acetic acid bacteria.</title>
        <authorList>
            <person name="Okamoto-Kainuma A."/>
            <person name="Ishikawa M."/>
            <person name="Umino S."/>
            <person name="Koizumi Y."/>
            <person name="Shiwa Y."/>
            <person name="Yoshikawa H."/>
            <person name="Matsutani M."/>
            <person name="Matsushita K."/>
        </authorList>
    </citation>
    <scope>NUCLEOTIDE SEQUENCE</scope>
    <source>
        <strain evidence="2">DSM 15669</strain>
    </source>
</reference>
<evidence type="ECO:0000313" key="2">
    <source>
        <dbReference type="EMBL" id="GBQ04764.1"/>
    </source>
</evidence>
<dbReference type="EMBL" id="BAQD01000001">
    <property type="protein sequence ID" value="GBQ04764.1"/>
    <property type="molecule type" value="Genomic_DNA"/>
</dbReference>
<protein>
    <recommendedName>
        <fullName evidence="4">Tetratricopeptide repeat-like domain-containing protein</fullName>
    </recommendedName>
</protein>
<accession>A0ABQ0NWA5</accession>